<protein>
    <submittedName>
        <fullName evidence="3">Tape measure protein</fullName>
    </submittedName>
</protein>
<dbReference type="Proteomes" id="UP000311469">
    <property type="component" value="Chromosome cSF1"/>
</dbReference>
<proteinExistence type="predicted"/>
<organism evidence="3 4">
    <name type="scientific">Sphingobium fuliginis ATCC 27551</name>
    <dbReference type="NCBI Taxonomy" id="1208342"/>
    <lineage>
        <taxon>Bacteria</taxon>
        <taxon>Pseudomonadati</taxon>
        <taxon>Pseudomonadota</taxon>
        <taxon>Alphaproteobacteria</taxon>
        <taxon>Sphingomonadales</taxon>
        <taxon>Sphingomonadaceae</taxon>
        <taxon>Sphingobium</taxon>
    </lineage>
</organism>
<gene>
    <name evidence="3" type="ORF">FIL70_07585</name>
</gene>
<feature type="domain" description="Tape measure protein N-terminal" evidence="2">
    <location>
        <begin position="73"/>
        <end position="266"/>
    </location>
</feature>
<evidence type="ECO:0000313" key="3">
    <source>
        <dbReference type="EMBL" id="QDC37105.1"/>
    </source>
</evidence>
<sequence length="1022" mass="106888">MPTADEVIVEFEARVGKYEADLKRATKTFENATNSQRDQMARLERQIASSSSAIGAQLRNLAGVFAGAFSASQIQQLADGYTRFTNQLKVAGLEGQNLGRTQQSLFDIAQKYGVELESLGSLYSRGSQVAKELGASQADLLKFTEGVSAALKVQGASAEDAQGALLQLAQLLASGTVRAEEFNSVNEGALPILQAVAKNIDAAGGSVGKLKALVNDGKISSQQFFRAFLAGSADLQTTAGQTTLTIGNAFTVLNNALGKFIGETDQSLSATQRISSAIITLSENLDVIVNALGVLSALLLGRYVAGAVAAARSTTVVSTAIFAMQARAAGAATTMEALGLASATAGRAMLAAFGGPVGIAITALTLGIGYLVERNYDAEQATDDLAASIHGQTAEFAKLREKQAQAAAESGNMSGKQRQLQTATASLTGEVGLLANAWARVAAEAKAAALEQARAAAMSAKSNYEIAKKRFEEKADAGFRAAPRPVAERGLGRDLLPNNPEAARAAALKGAAPEAQLMLEAAKNWETAAKELRKTQQQGLAEFKQAPAAAPAGKPKKDKKPKTPTGPTAEEIEARHQEALSRTNQEELQARIQLATDAADRAALMHELFAEEYKERVAQINADKHFTEEQKKAQIAALAALYGNVGQQGQTGPNGEITVSAPDRGLYGKQVEKELQDERNRLAQDMLEREQEALEAQADISTDTKTHREFAMRALEIQQKIETALLEQAIANGQIADADKARALLRAKQEADKKGAERGEAGPLAKWMQSVPETGGEINDALEGIATHGLDSFASGIADAIVNFKSLGDVAKSVLTQITQMLIELAIRMLVMKALKAIGIGISTGGSVAGKATGGKIEGYAGGGQTSGGLLRGRGTGLSDSIMTIGPRGPIMLSDGEFIVKASAAKKIGAQALTYMNQFGEVPAVTRAGGGPIAPFSPATMGASPNGMIPSRVNGFGVDGSFKSMIADSIRQATGAMPPINLYPTLDPAAVVRAAFATPGGRKAMFETVSKNSGAFRSSLDR</sequence>
<evidence type="ECO:0000313" key="4">
    <source>
        <dbReference type="Proteomes" id="UP000311469"/>
    </source>
</evidence>
<evidence type="ECO:0000259" key="2">
    <source>
        <dbReference type="Pfam" id="PF20155"/>
    </source>
</evidence>
<feature type="region of interest" description="Disordered" evidence="1">
    <location>
        <begin position="545"/>
        <end position="570"/>
    </location>
</feature>
<evidence type="ECO:0000256" key="1">
    <source>
        <dbReference type="SAM" id="MobiDB-lite"/>
    </source>
</evidence>
<dbReference type="NCBIfam" id="TIGR02675">
    <property type="entry name" value="tape_meas_nterm"/>
    <property type="match status" value="1"/>
</dbReference>
<name>A0A5B8CE11_SPHSA</name>
<accession>A0A5B8CE11</accession>
<dbReference type="EMBL" id="CP041016">
    <property type="protein sequence ID" value="QDC37105.1"/>
    <property type="molecule type" value="Genomic_DNA"/>
</dbReference>
<dbReference type="InterPro" id="IPR013491">
    <property type="entry name" value="Tape_meas_N"/>
</dbReference>
<dbReference type="KEGG" id="sufl:FIL70_07585"/>
<reference evidence="3 4" key="1">
    <citation type="submission" date="2019-06" db="EMBL/GenBank/DDBJ databases">
        <title>Genome organization and adaptive potential of archetypical organophosphate degarding Sphingobium fuliginis ATCC 27551.</title>
        <authorList>
            <person name="Sarwar A."/>
            <person name="Parthasarathy S."/>
            <person name="Singh C."/>
            <person name="Siddavattam D."/>
        </authorList>
    </citation>
    <scope>NUCLEOTIDE SEQUENCE [LARGE SCALE GENOMIC DNA]</scope>
    <source>
        <strain evidence="3 4">ATCC 27551</strain>
    </source>
</reference>
<dbReference type="RefSeq" id="WP_140041946.1">
    <property type="nucleotide sequence ID" value="NZ_CP041016.1"/>
</dbReference>
<dbReference type="AlphaFoldDB" id="A0A5B8CE11"/>
<dbReference type="Pfam" id="PF20155">
    <property type="entry name" value="TMP_3"/>
    <property type="match status" value="1"/>
</dbReference>